<feature type="active site" description="Proton donor/acceptor" evidence="9">
    <location>
        <position position="216"/>
    </location>
</feature>
<evidence type="ECO:0000256" key="7">
    <source>
        <dbReference type="ARBA" id="ARBA00022842"/>
    </source>
</evidence>
<dbReference type="AlphaFoldDB" id="A0AAW0DV31"/>
<gene>
    <name evidence="15" type="primary">APN2_1</name>
    <name evidence="15" type="ORF">VNI00_002938</name>
</gene>
<evidence type="ECO:0000256" key="1">
    <source>
        <dbReference type="ARBA" id="ARBA00007092"/>
    </source>
</evidence>
<feature type="compositionally biased region" description="Polar residues" evidence="13">
    <location>
        <begin position="531"/>
        <end position="556"/>
    </location>
</feature>
<comment type="caution">
    <text evidence="15">The sequence shown here is derived from an EMBL/GenBank/DDBJ whole genome shotgun (WGS) entry which is preliminary data.</text>
</comment>
<evidence type="ECO:0000313" key="16">
    <source>
        <dbReference type="Proteomes" id="UP001383192"/>
    </source>
</evidence>
<keyword evidence="6" id="KW-0862">Zinc</keyword>
<evidence type="ECO:0000313" key="15">
    <source>
        <dbReference type="EMBL" id="KAK7056384.1"/>
    </source>
</evidence>
<feature type="binding site" evidence="10">
    <location>
        <position position="337"/>
    </location>
    <ligand>
        <name>Mg(2+)</name>
        <dbReference type="ChEBI" id="CHEBI:18420"/>
        <label>1</label>
    </ligand>
</feature>
<feature type="region of interest" description="Disordered" evidence="13">
    <location>
        <begin position="107"/>
        <end position="145"/>
    </location>
</feature>
<feature type="region of interest" description="Disordered" evidence="13">
    <location>
        <begin position="397"/>
        <end position="418"/>
    </location>
</feature>
<accession>A0AAW0DV31</accession>
<feature type="site" description="Important for catalytic activity" evidence="11">
    <location>
        <position position="311"/>
    </location>
</feature>
<keyword evidence="4 12" id="KW-0863">Zinc-finger</keyword>
<dbReference type="GO" id="GO:0003906">
    <property type="term" value="F:DNA-(apurinic or apyrimidinic site) endonuclease activity"/>
    <property type="evidence" value="ECO:0007669"/>
    <property type="project" value="TreeGrafter"/>
</dbReference>
<feature type="domain" description="GRF-type" evidence="14">
    <location>
        <begin position="635"/>
        <end position="696"/>
    </location>
</feature>
<dbReference type="GO" id="GO:0016829">
    <property type="term" value="F:lyase activity"/>
    <property type="evidence" value="ECO:0007669"/>
    <property type="project" value="UniProtKB-KW"/>
</dbReference>
<organism evidence="15 16">
    <name type="scientific">Paramarasmius palmivorus</name>
    <dbReference type="NCBI Taxonomy" id="297713"/>
    <lineage>
        <taxon>Eukaryota</taxon>
        <taxon>Fungi</taxon>
        <taxon>Dikarya</taxon>
        <taxon>Basidiomycota</taxon>
        <taxon>Agaricomycotina</taxon>
        <taxon>Agaricomycetes</taxon>
        <taxon>Agaricomycetidae</taxon>
        <taxon>Agaricales</taxon>
        <taxon>Marasmiineae</taxon>
        <taxon>Marasmiaceae</taxon>
        <taxon>Paramarasmius</taxon>
    </lineage>
</organism>
<evidence type="ECO:0000256" key="12">
    <source>
        <dbReference type="PROSITE-ProRule" id="PRU01343"/>
    </source>
</evidence>
<feature type="compositionally biased region" description="Low complexity" evidence="13">
    <location>
        <begin position="507"/>
        <end position="523"/>
    </location>
</feature>
<reference evidence="15 16" key="1">
    <citation type="submission" date="2024-01" db="EMBL/GenBank/DDBJ databases">
        <title>A draft genome for a cacao thread blight-causing isolate of Paramarasmius palmivorus.</title>
        <authorList>
            <person name="Baruah I.K."/>
            <person name="Bukari Y."/>
            <person name="Amoako-Attah I."/>
            <person name="Meinhardt L.W."/>
            <person name="Bailey B.A."/>
            <person name="Cohen S.P."/>
        </authorList>
    </citation>
    <scope>NUCLEOTIDE SEQUENCE [LARGE SCALE GENOMIC DNA]</scope>
    <source>
        <strain evidence="15 16">GH-12</strain>
    </source>
</reference>
<comment type="similarity">
    <text evidence="1">Belongs to the DNA repair enzymes AP/ExoA family.</text>
</comment>
<evidence type="ECO:0000259" key="14">
    <source>
        <dbReference type="PROSITE" id="PS51999"/>
    </source>
</evidence>
<keyword evidence="8" id="KW-0539">Nucleus</keyword>
<keyword evidence="15" id="KW-0255">Endonuclease</keyword>
<name>A0AAW0DV31_9AGAR</name>
<dbReference type="PROSITE" id="PS51999">
    <property type="entry name" value="ZF_GRF"/>
    <property type="match status" value="1"/>
</dbReference>
<feature type="active site" description="Proton acceptor" evidence="9">
    <location>
        <position position="337"/>
    </location>
</feature>
<dbReference type="Gene3D" id="3.60.10.10">
    <property type="entry name" value="Endonuclease/exonuclease/phosphatase"/>
    <property type="match status" value="1"/>
</dbReference>
<evidence type="ECO:0000256" key="4">
    <source>
        <dbReference type="ARBA" id="ARBA00022771"/>
    </source>
</evidence>
<evidence type="ECO:0000256" key="10">
    <source>
        <dbReference type="PIRSR" id="PIRSR604808-2"/>
    </source>
</evidence>
<sequence length="705" mass="78036">MRILTWNINGIRTIPQYHPWNGLKSHNEILDRLEADIINFQEVKSTRAALPKGVAVPPSYDSFFSFPIQKTGYSGVATYTRSSTTVPLKAEEGLSYSFNCSQQIKPPLTPSERVSSPQCYPDSRVTVVSPDAGPSDNEEEHRKGGRLELTTELKSLDAEGRVLTLDFGMFVLINVYCPNDGSEERSPFKIDFHRVLEARIRALIEDEGREVVLVGDLNACAAMIDHCEGHVIVKRGIAEGKNGEEWFWEEKDGRQWLRDLLIWEEGCGRQTKGQGCLVDIVRKFHPDRKGMYTCWNTKLSARDSNYGTRIDYVLVTPNLVPWIREADIQPQIKGSDHCPVYVDFHEEIVDQEGTLLQLKDFLSIGGDTPRLAAKFWNEHSGKQKSLDSFFTGAKKTATPTTAVVKNEPKTSDSPHSICISDTTSTLINATPSASLESTESTSSSIIPAITPSRDGVKKRSRSPGPSVPSRMVTKKSKTSSFPTSRTRSSPPPSKGAKNSKPGQSKVSTFFSTPGSSSNPSSTSRKVKDKVSGTSKNLTSKRQASGQSTSYTQNTNEPIDVDQFLQDKDDVQDIGMAPGGIIPPETAQSDDDDYRLALELSLASDQIYPASPSSSQSKSAGEAWKTLMAPLQPPRCTVHNEIAKEFTVNKPGANKGKKFFVCSRPVGPGYDMGRGERLREDVDPQYRCNFFKWASDVRREMRKEVS</sequence>
<evidence type="ECO:0000256" key="3">
    <source>
        <dbReference type="ARBA" id="ARBA00022723"/>
    </source>
</evidence>
<dbReference type="Pfam" id="PF03372">
    <property type="entry name" value="Exo_endo_phos"/>
    <property type="match status" value="1"/>
</dbReference>
<keyword evidence="10" id="KW-0464">Manganese</keyword>
<feature type="binding site" evidence="10">
    <location>
        <position position="7"/>
    </location>
    <ligand>
        <name>Mg(2+)</name>
        <dbReference type="ChEBI" id="CHEBI:18420"/>
        <label>1</label>
    </ligand>
</feature>
<feature type="binding site" evidence="10">
    <location>
        <position position="216"/>
    </location>
    <ligand>
        <name>Mg(2+)</name>
        <dbReference type="ChEBI" id="CHEBI:18420"/>
        <label>1</label>
    </ligand>
</feature>
<dbReference type="PROSITE" id="PS51435">
    <property type="entry name" value="AP_NUCLEASE_F1_4"/>
    <property type="match status" value="1"/>
</dbReference>
<protein>
    <recommendedName>
        <fullName evidence="2">DNA-(apurinic or apyrimidinic site) endonuclease 2</fullName>
    </recommendedName>
</protein>
<evidence type="ECO:0000256" key="13">
    <source>
        <dbReference type="SAM" id="MobiDB-lite"/>
    </source>
</evidence>
<dbReference type="SUPFAM" id="SSF56219">
    <property type="entry name" value="DNase I-like"/>
    <property type="match status" value="1"/>
</dbReference>
<comment type="cofactor">
    <cofactor evidence="10">
        <name>Mg(2+)</name>
        <dbReference type="ChEBI" id="CHEBI:18420"/>
    </cofactor>
    <cofactor evidence="10">
        <name>Mn(2+)</name>
        <dbReference type="ChEBI" id="CHEBI:29035"/>
    </cofactor>
    <text evidence="10">Probably binds two magnesium or manganese ions per subunit.</text>
</comment>
<evidence type="ECO:0000256" key="8">
    <source>
        <dbReference type="ARBA" id="ARBA00023242"/>
    </source>
</evidence>
<keyword evidence="16" id="KW-1185">Reference proteome</keyword>
<feature type="site" description="Interaction with DNA substrate" evidence="11">
    <location>
        <position position="337"/>
    </location>
</feature>
<feature type="active site" evidence="9">
    <location>
        <position position="176"/>
    </location>
</feature>
<dbReference type="CDD" id="cd09088">
    <property type="entry name" value="Ape2-like_AP-endo"/>
    <property type="match status" value="1"/>
</dbReference>
<evidence type="ECO:0000256" key="9">
    <source>
        <dbReference type="PIRSR" id="PIRSR604808-1"/>
    </source>
</evidence>
<dbReference type="InterPro" id="IPR010666">
    <property type="entry name" value="Znf_GRF"/>
</dbReference>
<feature type="site" description="Transition state stabilizer" evidence="11">
    <location>
        <position position="218"/>
    </location>
</feature>
<dbReference type="InterPro" id="IPR036691">
    <property type="entry name" value="Endo/exonu/phosph_ase_sf"/>
</dbReference>
<feature type="compositionally biased region" description="Low complexity" evidence="13">
    <location>
        <begin position="478"/>
        <end position="488"/>
    </location>
</feature>
<keyword evidence="7 10" id="KW-0460">Magnesium</keyword>
<proteinExistence type="inferred from homology"/>
<feature type="binding site" evidence="10">
    <location>
        <position position="218"/>
    </location>
    <ligand>
        <name>Mg(2+)</name>
        <dbReference type="ChEBI" id="CHEBI:18420"/>
        <label>1</label>
    </ligand>
</feature>
<evidence type="ECO:0000256" key="2">
    <source>
        <dbReference type="ARBA" id="ARBA00013541"/>
    </source>
</evidence>
<dbReference type="GO" id="GO:0006284">
    <property type="term" value="P:base-excision repair"/>
    <property type="evidence" value="ECO:0007669"/>
    <property type="project" value="TreeGrafter"/>
</dbReference>
<dbReference type="InterPro" id="IPR005135">
    <property type="entry name" value="Endo/exonuclease/phosphatase"/>
</dbReference>
<feature type="binding site" evidence="10">
    <location>
        <position position="336"/>
    </location>
    <ligand>
        <name>Mg(2+)</name>
        <dbReference type="ChEBI" id="CHEBI:18420"/>
        <label>1</label>
    </ligand>
</feature>
<dbReference type="GO" id="GO:0008270">
    <property type="term" value="F:zinc ion binding"/>
    <property type="evidence" value="ECO:0007669"/>
    <property type="project" value="UniProtKB-KW"/>
</dbReference>
<dbReference type="GO" id="GO:0005634">
    <property type="term" value="C:nucleus"/>
    <property type="evidence" value="ECO:0007669"/>
    <property type="project" value="TreeGrafter"/>
</dbReference>
<keyword evidence="3 10" id="KW-0479">Metal-binding</keyword>
<feature type="compositionally biased region" description="Low complexity" evidence="13">
    <location>
        <begin position="431"/>
        <end position="452"/>
    </location>
</feature>
<dbReference type="GO" id="GO:0008081">
    <property type="term" value="F:phosphoric diester hydrolase activity"/>
    <property type="evidence" value="ECO:0007669"/>
    <property type="project" value="TreeGrafter"/>
</dbReference>
<dbReference type="PANTHER" id="PTHR22748:SF4">
    <property type="entry name" value="DNA-(APURINIC OR APYRIMIDINIC SITE) ENDONUCLEASE 2"/>
    <property type="match status" value="1"/>
</dbReference>
<dbReference type="GO" id="GO:0008311">
    <property type="term" value="F:double-stranded DNA 3'-5' DNA exonuclease activity"/>
    <property type="evidence" value="ECO:0007669"/>
    <property type="project" value="TreeGrafter"/>
</dbReference>
<evidence type="ECO:0000256" key="6">
    <source>
        <dbReference type="ARBA" id="ARBA00022833"/>
    </source>
</evidence>
<evidence type="ECO:0000256" key="5">
    <source>
        <dbReference type="ARBA" id="ARBA00022801"/>
    </source>
</evidence>
<keyword evidence="15" id="KW-0540">Nuclease</keyword>
<feature type="region of interest" description="Disordered" evidence="13">
    <location>
        <begin position="431"/>
        <end position="556"/>
    </location>
</feature>
<keyword evidence="5" id="KW-0378">Hydrolase</keyword>
<evidence type="ECO:0000256" key="11">
    <source>
        <dbReference type="PIRSR" id="PIRSR604808-3"/>
    </source>
</evidence>
<dbReference type="Proteomes" id="UP001383192">
    <property type="component" value="Unassembled WGS sequence"/>
</dbReference>
<feature type="binding site" evidence="10">
    <location>
        <position position="42"/>
    </location>
    <ligand>
        <name>Mg(2+)</name>
        <dbReference type="ChEBI" id="CHEBI:18420"/>
        <label>1</label>
    </ligand>
</feature>
<dbReference type="EMBL" id="JAYKXP010000007">
    <property type="protein sequence ID" value="KAK7056384.1"/>
    <property type="molecule type" value="Genomic_DNA"/>
</dbReference>
<dbReference type="PANTHER" id="PTHR22748">
    <property type="entry name" value="AP ENDONUCLEASE"/>
    <property type="match status" value="1"/>
</dbReference>
<dbReference type="InterPro" id="IPR004808">
    <property type="entry name" value="AP_endonuc_1"/>
</dbReference>
<keyword evidence="15" id="KW-0456">Lyase</keyword>